<evidence type="ECO:0000313" key="9">
    <source>
        <dbReference type="Proteomes" id="UP000242687"/>
    </source>
</evidence>
<dbReference type="Pfam" id="PF00535">
    <property type="entry name" value="Glycos_transf_2"/>
    <property type="match status" value="1"/>
</dbReference>
<gene>
    <name evidence="8" type="ORF">CLV57_0702</name>
</gene>
<dbReference type="CDD" id="cd06423">
    <property type="entry name" value="CESA_like"/>
    <property type="match status" value="1"/>
</dbReference>
<evidence type="ECO:0000256" key="5">
    <source>
        <dbReference type="ARBA" id="ARBA00023136"/>
    </source>
</evidence>
<evidence type="ECO:0000256" key="2">
    <source>
        <dbReference type="ARBA" id="ARBA00022475"/>
    </source>
</evidence>
<evidence type="ECO:0000256" key="4">
    <source>
        <dbReference type="ARBA" id="ARBA00022679"/>
    </source>
</evidence>
<reference evidence="8 9" key="1">
    <citation type="submission" date="2017-11" db="EMBL/GenBank/DDBJ databases">
        <title>Genomic Encyclopedia of Archaeal and Bacterial Type Strains, Phase II (KMG-II): From Individual Species to Whole Genera.</title>
        <authorList>
            <person name="Goeker M."/>
        </authorList>
    </citation>
    <scope>NUCLEOTIDE SEQUENCE [LARGE SCALE GENOMIC DNA]</scope>
    <source>
        <strain evidence="8 9">DSM 28175</strain>
    </source>
</reference>
<evidence type="ECO:0000256" key="1">
    <source>
        <dbReference type="ARBA" id="ARBA00004236"/>
    </source>
</evidence>
<dbReference type="PANTHER" id="PTHR43646:SF2">
    <property type="entry name" value="GLYCOSYLTRANSFERASE 2-LIKE DOMAIN-CONTAINING PROTEIN"/>
    <property type="match status" value="1"/>
</dbReference>
<dbReference type="OrthoDB" id="9800276at2"/>
<keyword evidence="5 6" id="KW-0472">Membrane</keyword>
<feature type="transmembrane region" description="Helical" evidence="6">
    <location>
        <begin position="312"/>
        <end position="329"/>
    </location>
</feature>
<dbReference type="EMBL" id="PGFJ01000001">
    <property type="protein sequence ID" value="PJJ83709.1"/>
    <property type="molecule type" value="Genomic_DNA"/>
</dbReference>
<keyword evidence="3" id="KW-0328">Glycosyltransferase</keyword>
<name>A0A2H9VSD8_9SPHI</name>
<dbReference type="Proteomes" id="UP000242687">
    <property type="component" value="Unassembled WGS sequence"/>
</dbReference>
<evidence type="ECO:0000256" key="3">
    <source>
        <dbReference type="ARBA" id="ARBA00022676"/>
    </source>
</evidence>
<dbReference type="SUPFAM" id="SSF53448">
    <property type="entry name" value="Nucleotide-diphospho-sugar transferases"/>
    <property type="match status" value="1"/>
</dbReference>
<feature type="transmembrane region" description="Helical" evidence="6">
    <location>
        <begin position="6"/>
        <end position="27"/>
    </location>
</feature>
<dbReference type="InterPro" id="IPR029044">
    <property type="entry name" value="Nucleotide-diphossugar_trans"/>
</dbReference>
<keyword evidence="4 8" id="KW-0808">Transferase</keyword>
<feature type="transmembrane region" description="Helical" evidence="6">
    <location>
        <begin position="335"/>
        <end position="353"/>
    </location>
</feature>
<dbReference type="AlphaFoldDB" id="A0A2H9VSD8"/>
<feature type="domain" description="Glycosyltransferase 2-like" evidence="7">
    <location>
        <begin position="49"/>
        <end position="219"/>
    </location>
</feature>
<dbReference type="GO" id="GO:0016757">
    <property type="term" value="F:glycosyltransferase activity"/>
    <property type="evidence" value="ECO:0007669"/>
    <property type="project" value="UniProtKB-KW"/>
</dbReference>
<protein>
    <submittedName>
        <fullName evidence="8">Cellulose synthase/poly-beta-1,6-N-acetylglucosamine synthase-like glycosyltransferase</fullName>
    </submittedName>
</protein>
<feature type="transmembrane region" description="Helical" evidence="6">
    <location>
        <begin position="284"/>
        <end position="305"/>
    </location>
</feature>
<keyword evidence="6" id="KW-0812">Transmembrane</keyword>
<evidence type="ECO:0000256" key="6">
    <source>
        <dbReference type="SAM" id="Phobius"/>
    </source>
</evidence>
<evidence type="ECO:0000313" key="8">
    <source>
        <dbReference type="EMBL" id="PJJ83709.1"/>
    </source>
</evidence>
<proteinExistence type="predicted"/>
<comment type="subcellular location">
    <subcellularLocation>
        <location evidence="1">Cell membrane</location>
    </subcellularLocation>
</comment>
<keyword evidence="2" id="KW-1003">Cell membrane</keyword>
<dbReference type="PANTHER" id="PTHR43646">
    <property type="entry name" value="GLYCOSYLTRANSFERASE"/>
    <property type="match status" value="1"/>
</dbReference>
<dbReference type="InterPro" id="IPR001173">
    <property type="entry name" value="Glyco_trans_2-like"/>
</dbReference>
<dbReference type="GO" id="GO:0005886">
    <property type="term" value="C:plasma membrane"/>
    <property type="evidence" value="ECO:0007669"/>
    <property type="project" value="UniProtKB-SubCell"/>
</dbReference>
<dbReference type="RefSeq" id="WP_100339951.1">
    <property type="nucleotide sequence ID" value="NZ_PGFJ01000001.1"/>
</dbReference>
<comment type="caution">
    <text evidence="8">The sequence shown here is derived from an EMBL/GenBank/DDBJ whole genome shotgun (WGS) entry which is preliminary data.</text>
</comment>
<keyword evidence="6" id="KW-1133">Transmembrane helix</keyword>
<accession>A0A2H9VSD8</accession>
<organism evidence="8 9">
    <name type="scientific">Mucilaginibacter auburnensis</name>
    <dbReference type="NCBI Taxonomy" id="1457233"/>
    <lineage>
        <taxon>Bacteria</taxon>
        <taxon>Pseudomonadati</taxon>
        <taxon>Bacteroidota</taxon>
        <taxon>Sphingobacteriia</taxon>
        <taxon>Sphingobacteriales</taxon>
        <taxon>Sphingobacteriaceae</taxon>
        <taxon>Mucilaginibacter</taxon>
    </lineage>
</organism>
<sequence>MTINTLLEIYGIVAGATWIGVVVYLIIGFKKIKMLKDQPLSNAFPPLAIIIPVRNEEENLENALQSVCNINYPNYRIIAVNDRSTDSTGEILSKLNAKYPQLTVTTIADLPHGWLGKNNALYQGYLSSTEEWMLFTDADVEYQPDAISKAVGYAINNNLDNLAVLPNIISRSGLLNSVLSSFTIMLMIYLRPWDAIKPGTKAHIGVGAFCLVKRSAYEKAGTHANIKLRPDDDVMLGKNIKMAGLRQGVLGGREAIGLEWYTSLKQFVDGLMKNTFATAGYNPVMAIGFIMACIVCFTLPIPVMLIFGGVNIKLLAGAVLFAQIIYMLTIKPNKWWYAFVIPFAGGLMGYIFLKSMLITLKQGGIYWRDSFYSLKMLKEGSNY</sequence>
<dbReference type="Gene3D" id="3.90.550.10">
    <property type="entry name" value="Spore Coat Polysaccharide Biosynthesis Protein SpsA, Chain A"/>
    <property type="match status" value="1"/>
</dbReference>
<evidence type="ECO:0000259" key="7">
    <source>
        <dbReference type="Pfam" id="PF00535"/>
    </source>
</evidence>
<keyword evidence="9" id="KW-1185">Reference proteome</keyword>